<dbReference type="Gene3D" id="3.40.630.30">
    <property type="match status" value="1"/>
</dbReference>
<evidence type="ECO:0000313" key="2">
    <source>
        <dbReference type="EMBL" id="KAJ5179337.1"/>
    </source>
</evidence>
<dbReference type="CDD" id="cd04301">
    <property type="entry name" value="NAT_SF"/>
    <property type="match status" value="1"/>
</dbReference>
<dbReference type="InterPro" id="IPR000182">
    <property type="entry name" value="GNAT_dom"/>
</dbReference>
<comment type="caution">
    <text evidence="2">The sequence shown here is derived from an EMBL/GenBank/DDBJ whole genome shotgun (WGS) entry which is preliminary data.</text>
</comment>
<name>A0A9W9IKB1_9EURO</name>
<dbReference type="InterPro" id="IPR052523">
    <property type="entry name" value="Trichothecene_AcTrans"/>
</dbReference>
<dbReference type="PANTHER" id="PTHR42791:SF2">
    <property type="entry name" value="N-ACETYLTRANSFERASE DOMAIN-CONTAINING PROTEIN"/>
    <property type="match status" value="1"/>
</dbReference>
<reference evidence="2" key="1">
    <citation type="submission" date="2022-11" db="EMBL/GenBank/DDBJ databases">
        <authorList>
            <person name="Petersen C."/>
        </authorList>
    </citation>
    <scope>NUCLEOTIDE SEQUENCE</scope>
    <source>
        <strain evidence="2">IBT 21917</strain>
    </source>
</reference>
<accession>A0A9W9IKB1</accession>
<evidence type="ECO:0000259" key="1">
    <source>
        <dbReference type="PROSITE" id="PS51186"/>
    </source>
</evidence>
<protein>
    <recommendedName>
        <fullName evidence="1">N-acetyltransferase domain-containing protein</fullName>
    </recommendedName>
</protein>
<dbReference type="SUPFAM" id="SSF55729">
    <property type="entry name" value="Acyl-CoA N-acyltransferases (Nat)"/>
    <property type="match status" value="1"/>
</dbReference>
<proteinExistence type="predicted"/>
<dbReference type="EMBL" id="JAPQKO010000002">
    <property type="protein sequence ID" value="KAJ5179337.1"/>
    <property type="molecule type" value="Genomic_DNA"/>
</dbReference>
<dbReference type="Pfam" id="PF00583">
    <property type="entry name" value="Acetyltransf_1"/>
    <property type="match status" value="1"/>
</dbReference>
<keyword evidence="3" id="KW-1185">Reference proteome</keyword>
<organism evidence="2 3">
    <name type="scientific">Penicillium capsulatum</name>
    <dbReference type="NCBI Taxonomy" id="69766"/>
    <lineage>
        <taxon>Eukaryota</taxon>
        <taxon>Fungi</taxon>
        <taxon>Dikarya</taxon>
        <taxon>Ascomycota</taxon>
        <taxon>Pezizomycotina</taxon>
        <taxon>Eurotiomycetes</taxon>
        <taxon>Eurotiomycetidae</taxon>
        <taxon>Eurotiales</taxon>
        <taxon>Aspergillaceae</taxon>
        <taxon>Penicillium</taxon>
    </lineage>
</organism>
<dbReference type="PROSITE" id="PS51186">
    <property type="entry name" value="GNAT"/>
    <property type="match status" value="1"/>
</dbReference>
<evidence type="ECO:0000313" key="3">
    <source>
        <dbReference type="Proteomes" id="UP001146351"/>
    </source>
</evidence>
<sequence length="227" mass="25442">MTASKSEPVQYRILPAELDDCPTIAFIENVAFDDLVKEQSESNLFRLLFGPSNEERQAFWAGNFADKLNNDPTTSILKVVIRDPDTPYQEKIIACAVWHFHVEPFKPDDWKDIEWPVFANAAACNEFIGGLSMVEKKHMHGERYGFLSVLATLPEYRGQGIASALISHGIAEGVKSGLKHFWLNGSLDGHAIYERHGFRNIEPTELNFAKYGGVGKSVVVGMRKTIE</sequence>
<dbReference type="PANTHER" id="PTHR42791">
    <property type="entry name" value="GNAT FAMILY ACETYLTRANSFERASE"/>
    <property type="match status" value="1"/>
</dbReference>
<feature type="domain" description="N-acetyltransferase" evidence="1">
    <location>
        <begin position="79"/>
        <end position="227"/>
    </location>
</feature>
<dbReference type="AlphaFoldDB" id="A0A9W9IKB1"/>
<dbReference type="OrthoDB" id="2832510at2759"/>
<gene>
    <name evidence="2" type="ORF">N7492_002547</name>
</gene>
<reference evidence="2" key="2">
    <citation type="journal article" date="2023" name="IMA Fungus">
        <title>Comparative genomic study of the Penicillium genus elucidates a diverse pangenome and 15 lateral gene transfer events.</title>
        <authorList>
            <person name="Petersen C."/>
            <person name="Sorensen T."/>
            <person name="Nielsen M.R."/>
            <person name="Sondergaard T.E."/>
            <person name="Sorensen J.L."/>
            <person name="Fitzpatrick D.A."/>
            <person name="Frisvad J.C."/>
            <person name="Nielsen K.L."/>
        </authorList>
    </citation>
    <scope>NUCLEOTIDE SEQUENCE</scope>
    <source>
        <strain evidence="2">IBT 21917</strain>
    </source>
</reference>
<dbReference type="InterPro" id="IPR016181">
    <property type="entry name" value="Acyl_CoA_acyltransferase"/>
</dbReference>
<dbReference type="GO" id="GO:0016747">
    <property type="term" value="F:acyltransferase activity, transferring groups other than amino-acyl groups"/>
    <property type="evidence" value="ECO:0007669"/>
    <property type="project" value="InterPro"/>
</dbReference>
<dbReference type="Proteomes" id="UP001146351">
    <property type="component" value="Unassembled WGS sequence"/>
</dbReference>